<dbReference type="EMBL" id="CAAALY010014267">
    <property type="protein sequence ID" value="VEL12271.1"/>
    <property type="molecule type" value="Genomic_DNA"/>
</dbReference>
<feature type="compositionally biased region" description="Polar residues" evidence="1">
    <location>
        <begin position="27"/>
        <end position="40"/>
    </location>
</feature>
<feature type="compositionally biased region" description="Polar residues" evidence="1">
    <location>
        <begin position="158"/>
        <end position="167"/>
    </location>
</feature>
<dbReference type="Proteomes" id="UP000784294">
    <property type="component" value="Unassembled WGS sequence"/>
</dbReference>
<evidence type="ECO:0000313" key="3">
    <source>
        <dbReference type="Proteomes" id="UP000784294"/>
    </source>
</evidence>
<comment type="caution">
    <text evidence="2">The sequence shown here is derived from an EMBL/GenBank/DDBJ whole genome shotgun (WGS) entry which is preliminary data.</text>
</comment>
<organism evidence="2 3">
    <name type="scientific">Protopolystoma xenopodis</name>
    <dbReference type="NCBI Taxonomy" id="117903"/>
    <lineage>
        <taxon>Eukaryota</taxon>
        <taxon>Metazoa</taxon>
        <taxon>Spiralia</taxon>
        <taxon>Lophotrochozoa</taxon>
        <taxon>Platyhelminthes</taxon>
        <taxon>Monogenea</taxon>
        <taxon>Polyopisthocotylea</taxon>
        <taxon>Polystomatidea</taxon>
        <taxon>Polystomatidae</taxon>
        <taxon>Protopolystoma</taxon>
    </lineage>
</organism>
<feature type="compositionally biased region" description="Basic residues" evidence="1">
    <location>
        <begin position="175"/>
        <end position="189"/>
    </location>
</feature>
<accession>A0A3S5CDK6</accession>
<evidence type="ECO:0000313" key="2">
    <source>
        <dbReference type="EMBL" id="VEL12271.1"/>
    </source>
</evidence>
<name>A0A3S5CDK6_9PLAT</name>
<proteinExistence type="predicted"/>
<feature type="compositionally biased region" description="Low complexity" evidence="1">
    <location>
        <begin position="14"/>
        <end position="24"/>
    </location>
</feature>
<feature type="region of interest" description="Disordered" evidence="1">
    <location>
        <begin position="373"/>
        <end position="400"/>
    </location>
</feature>
<dbReference type="AlphaFoldDB" id="A0A3S5CDK6"/>
<reference evidence="2" key="1">
    <citation type="submission" date="2018-11" db="EMBL/GenBank/DDBJ databases">
        <authorList>
            <consortium name="Pathogen Informatics"/>
        </authorList>
    </citation>
    <scope>NUCLEOTIDE SEQUENCE</scope>
</reference>
<evidence type="ECO:0000256" key="1">
    <source>
        <dbReference type="SAM" id="MobiDB-lite"/>
    </source>
</evidence>
<feature type="region of interest" description="Disordered" evidence="1">
    <location>
        <begin position="158"/>
        <end position="210"/>
    </location>
</feature>
<feature type="compositionally biased region" description="Polar residues" evidence="1">
    <location>
        <begin position="197"/>
        <end position="210"/>
    </location>
</feature>
<keyword evidence="3" id="KW-1185">Reference proteome</keyword>
<feature type="region of interest" description="Disordered" evidence="1">
    <location>
        <begin position="14"/>
        <end position="110"/>
    </location>
</feature>
<feature type="compositionally biased region" description="Low complexity" evidence="1">
    <location>
        <begin position="67"/>
        <end position="107"/>
    </location>
</feature>
<gene>
    <name evidence="2" type="ORF">PXEA_LOCUS5711</name>
</gene>
<sequence>MQLFYQEYSQHFQAPAQQAPAPAAKSTRASDNPAALSQTVQQHQRRQQHHNSQHRQAHHQHQQSNYQAHQTNNHHQQQQHQPQPQTNASDTSSQRTTTPQQHPQQSSYPDHTVAHQVAMDSRLEQEALMLRYLQALMCSSAGLPANAEIAAATASANTGKMSGSANSEKADSHQAVKKKHHHHHHHHQQQQHQHQQISQSQNQPQLKHQSSAVYPAAILNPNEAAGCTRGTSTVATTAAGGNNSELESAAMTEYLAMLQAWSNLVPPGLNGRPNSGLGASLADPSLLAAAATAAAAYSSTSSCSSTSSSSSSSSTASTSSTASAAGLFGFLPPTGHIGNSGLLPELVGPSAGQVILPLQHPAVAAAAAAAAATGGLPLSHSPPQRLHNPPSKQPPVFQLP</sequence>
<feature type="compositionally biased region" description="Basic residues" evidence="1">
    <location>
        <begin position="43"/>
        <end position="61"/>
    </location>
</feature>
<protein>
    <submittedName>
        <fullName evidence="2">Uncharacterized protein</fullName>
    </submittedName>
</protein>